<dbReference type="OrthoDB" id="9788208at2"/>
<dbReference type="EMBL" id="LNYK01000014">
    <property type="protein sequence ID" value="KTD21646.1"/>
    <property type="molecule type" value="Genomic_DNA"/>
</dbReference>
<sequence length="254" mass="30239">MDFTLKTYEQLLRKIQHTNHKTCTVYEFMRDKAAADDKLIVLRHDVDRRPKNALKMAKLEANLGIQSTYYFRHMRETFKPQIIREIASMGHEIGYHYETLAKARGNYEEAYQIFKQELENFRTLYHVQTICMHGRPLSRWDNRDLWKKFDYQSLGLIGEPYLSIDYANIVYLTDTGRSWDGGKYNLRDRVKQEKPQHVFKKTQDISNFLPNNSKTIILQTHPERWAYSPMSFLISFSADQATNMVKRVLFHIRS</sequence>
<dbReference type="STRING" id="45068.Llon_0811"/>
<dbReference type="AlphaFoldDB" id="A0A0W0VNJ2"/>
<evidence type="ECO:0000313" key="1">
    <source>
        <dbReference type="EMBL" id="KTD21646.1"/>
    </source>
</evidence>
<dbReference type="PATRIC" id="fig|45068.5.peg.864"/>
<reference evidence="1 2" key="1">
    <citation type="submission" date="2015-11" db="EMBL/GenBank/DDBJ databases">
        <title>Genomic analysis of 38 Legionella species identifies large and diverse effector repertoires.</title>
        <authorList>
            <person name="Burstein D."/>
            <person name="Amaro F."/>
            <person name="Zusman T."/>
            <person name="Lifshitz Z."/>
            <person name="Cohen O."/>
            <person name="Gilbert J.A."/>
            <person name="Pupko T."/>
            <person name="Shuman H.A."/>
            <person name="Segal G."/>
        </authorList>
    </citation>
    <scope>NUCLEOTIDE SEQUENCE [LARGE SCALE GENOMIC DNA]</scope>
    <source>
        <strain evidence="1 2">ATCC 49505</strain>
    </source>
</reference>
<organism evidence="1 2">
    <name type="scientific">Legionella londiniensis</name>
    <dbReference type="NCBI Taxonomy" id="45068"/>
    <lineage>
        <taxon>Bacteria</taxon>
        <taxon>Pseudomonadati</taxon>
        <taxon>Pseudomonadota</taxon>
        <taxon>Gammaproteobacteria</taxon>
        <taxon>Legionellales</taxon>
        <taxon>Legionellaceae</taxon>
        <taxon>Legionella</taxon>
    </lineage>
</organism>
<dbReference type="SUPFAM" id="SSF88713">
    <property type="entry name" value="Glycoside hydrolase/deacetylase"/>
    <property type="match status" value="1"/>
</dbReference>
<comment type="caution">
    <text evidence="1">The sequence shown here is derived from an EMBL/GenBank/DDBJ whole genome shotgun (WGS) entry which is preliminary data.</text>
</comment>
<name>A0A0W0VNJ2_9GAMM</name>
<evidence type="ECO:0000313" key="2">
    <source>
        <dbReference type="Proteomes" id="UP000054997"/>
    </source>
</evidence>
<dbReference type="RefSeq" id="WP_058528816.1">
    <property type="nucleotide sequence ID" value="NZ_CAAAHZ010000002.1"/>
</dbReference>
<evidence type="ECO:0008006" key="3">
    <source>
        <dbReference type="Google" id="ProtNLM"/>
    </source>
</evidence>
<accession>A0A0W0VNJ2</accession>
<gene>
    <name evidence="1" type="ORF">Llon_0811</name>
</gene>
<dbReference type="InterPro" id="IPR011330">
    <property type="entry name" value="Glyco_hydro/deAcase_b/a-brl"/>
</dbReference>
<protein>
    <recommendedName>
        <fullName evidence="3">Polysaccharide deacetylase</fullName>
    </recommendedName>
</protein>
<proteinExistence type="predicted"/>
<dbReference type="GO" id="GO:0005975">
    <property type="term" value="P:carbohydrate metabolic process"/>
    <property type="evidence" value="ECO:0007669"/>
    <property type="project" value="InterPro"/>
</dbReference>
<dbReference type="Proteomes" id="UP000054997">
    <property type="component" value="Unassembled WGS sequence"/>
</dbReference>
<keyword evidence="2" id="KW-1185">Reference proteome</keyword>